<keyword evidence="8" id="KW-0645">Protease</keyword>
<dbReference type="EMBL" id="ABEU02000009">
    <property type="protein sequence ID" value="PNR48131.1"/>
    <property type="molecule type" value="Genomic_DNA"/>
</dbReference>
<evidence type="ECO:0000256" key="3">
    <source>
        <dbReference type="ARBA" id="ARBA00004128"/>
    </source>
</evidence>
<keyword evidence="12" id="KW-0256">Endoplasmic reticulum</keyword>
<keyword evidence="14 20" id="KW-1133">Transmembrane helix</keyword>
<dbReference type="STRING" id="3218.A0A2K1K2Y1"/>
<feature type="compositionally biased region" description="Polar residues" evidence="19">
    <location>
        <begin position="21"/>
        <end position="31"/>
    </location>
</feature>
<keyword evidence="15" id="KW-0482">Metalloprotease</keyword>
<dbReference type="CDD" id="cd03875">
    <property type="entry name" value="M28_Fxna_like"/>
    <property type="match status" value="1"/>
</dbReference>
<keyword evidence="11" id="KW-0378">Hydrolase</keyword>
<dbReference type="InterPro" id="IPR048024">
    <property type="entry name" value="Fxna-like_M28_dom"/>
</dbReference>
<evidence type="ECO:0000256" key="9">
    <source>
        <dbReference type="ARBA" id="ARBA00022692"/>
    </source>
</evidence>
<evidence type="ECO:0000313" key="24">
    <source>
        <dbReference type="Proteomes" id="UP000006727"/>
    </source>
</evidence>
<evidence type="ECO:0000259" key="21">
    <source>
        <dbReference type="Pfam" id="PF04389"/>
    </source>
</evidence>
<dbReference type="FunCoup" id="A0A2K1K2Y1">
    <property type="interactions" value="836"/>
</dbReference>
<dbReference type="FunFam" id="3.40.630.10:FF:000008">
    <property type="entry name" value="Endoplasmic reticulum metallopeptidase 1"/>
    <property type="match status" value="1"/>
</dbReference>
<comment type="subcellular location">
    <subcellularLocation>
        <location evidence="4">Endoplasmic reticulum membrane</location>
        <topology evidence="4">Multi-pass membrane protein</topology>
    </subcellularLocation>
    <subcellularLocation>
        <location evidence="3">Vacuole membrane</location>
        <topology evidence="3">Multi-pass membrane protein</topology>
    </subcellularLocation>
</comment>
<evidence type="ECO:0000256" key="10">
    <source>
        <dbReference type="ARBA" id="ARBA00022723"/>
    </source>
</evidence>
<reference evidence="23" key="3">
    <citation type="submission" date="2020-12" db="UniProtKB">
        <authorList>
            <consortium name="EnsemblPlants"/>
        </authorList>
    </citation>
    <scope>IDENTIFICATION</scope>
</reference>
<evidence type="ECO:0000256" key="5">
    <source>
        <dbReference type="ARBA" id="ARBA00010918"/>
    </source>
</evidence>
<dbReference type="InterPro" id="IPR007484">
    <property type="entry name" value="Peptidase_M28"/>
</dbReference>
<dbReference type="InterPro" id="IPR045175">
    <property type="entry name" value="M28_fam"/>
</dbReference>
<feature type="transmembrane region" description="Helical" evidence="20">
    <location>
        <begin position="536"/>
        <end position="560"/>
    </location>
</feature>
<dbReference type="EnsemblPlants" id="Pp3c9_12500V3.1">
    <property type="protein sequence ID" value="Pp3c9_12500V3.1"/>
    <property type="gene ID" value="Pp3c9_12500"/>
</dbReference>
<dbReference type="GO" id="GO:0046872">
    <property type="term" value="F:metal ion binding"/>
    <property type="evidence" value="ECO:0007669"/>
    <property type="project" value="UniProtKB-KW"/>
</dbReference>
<dbReference type="PANTHER" id="PTHR12147:SF58">
    <property type="entry name" value="VACUOLAR MEMBRANE PROTEASE"/>
    <property type="match status" value="1"/>
</dbReference>
<dbReference type="GO" id="GO:0005789">
    <property type="term" value="C:endoplasmic reticulum membrane"/>
    <property type="evidence" value="ECO:0007669"/>
    <property type="project" value="UniProtKB-SubCell"/>
</dbReference>
<keyword evidence="16 20" id="KW-0472">Membrane</keyword>
<gene>
    <name evidence="22" type="ORF">PHYPA_012604</name>
</gene>
<evidence type="ECO:0000256" key="4">
    <source>
        <dbReference type="ARBA" id="ARBA00004477"/>
    </source>
</evidence>
<dbReference type="PANTHER" id="PTHR12147">
    <property type="entry name" value="METALLOPEPTIDASE M28 FAMILY MEMBER"/>
    <property type="match status" value="1"/>
</dbReference>
<feature type="transmembrane region" description="Helical" evidence="20">
    <location>
        <begin position="638"/>
        <end position="664"/>
    </location>
</feature>
<dbReference type="GO" id="GO:0006508">
    <property type="term" value="P:proteolysis"/>
    <property type="evidence" value="ECO:0000318"/>
    <property type="project" value="GO_Central"/>
</dbReference>
<keyword evidence="13" id="KW-0862">Zinc</keyword>
<proteinExistence type="inferred from homology"/>
<comment type="function">
    <text evidence="2">May be involved in vacuolar sorting and osmoregulation.</text>
</comment>
<dbReference type="GO" id="GO:0008235">
    <property type="term" value="F:metalloexopeptidase activity"/>
    <property type="evidence" value="ECO:0007669"/>
    <property type="project" value="InterPro"/>
</dbReference>
<evidence type="ECO:0000256" key="15">
    <source>
        <dbReference type="ARBA" id="ARBA00023049"/>
    </source>
</evidence>
<reference evidence="22 24" key="1">
    <citation type="journal article" date="2008" name="Science">
        <title>The Physcomitrella genome reveals evolutionary insights into the conquest of land by plants.</title>
        <authorList>
            <person name="Rensing S."/>
            <person name="Lang D."/>
            <person name="Zimmer A."/>
            <person name="Terry A."/>
            <person name="Salamov A."/>
            <person name="Shapiro H."/>
            <person name="Nishiyama T."/>
            <person name="Perroud P.-F."/>
            <person name="Lindquist E."/>
            <person name="Kamisugi Y."/>
            <person name="Tanahashi T."/>
            <person name="Sakakibara K."/>
            <person name="Fujita T."/>
            <person name="Oishi K."/>
            <person name="Shin-I T."/>
            <person name="Kuroki Y."/>
            <person name="Toyoda A."/>
            <person name="Suzuki Y."/>
            <person name="Hashimoto A."/>
            <person name="Yamaguchi K."/>
            <person name="Sugano A."/>
            <person name="Kohara Y."/>
            <person name="Fujiyama A."/>
            <person name="Anterola A."/>
            <person name="Aoki S."/>
            <person name="Ashton N."/>
            <person name="Barbazuk W.B."/>
            <person name="Barker E."/>
            <person name="Bennetzen J."/>
            <person name="Bezanilla M."/>
            <person name="Blankenship R."/>
            <person name="Cho S.H."/>
            <person name="Dutcher S."/>
            <person name="Estelle M."/>
            <person name="Fawcett J.A."/>
            <person name="Gundlach H."/>
            <person name="Hanada K."/>
            <person name="Heyl A."/>
            <person name="Hicks K.A."/>
            <person name="Hugh J."/>
            <person name="Lohr M."/>
            <person name="Mayer K."/>
            <person name="Melkozernov A."/>
            <person name="Murata T."/>
            <person name="Nelson D."/>
            <person name="Pils B."/>
            <person name="Prigge M."/>
            <person name="Reiss B."/>
            <person name="Renner T."/>
            <person name="Rombauts S."/>
            <person name="Rushton P."/>
            <person name="Sanderfoot A."/>
            <person name="Schween G."/>
            <person name="Shiu S.-H."/>
            <person name="Stueber K."/>
            <person name="Theodoulou F.L."/>
            <person name="Tu H."/>
            <person name="Van de Peer Y."/>
            <person name="Verrier P.J."/>
            <person name="Waters E."/>
            <person name="Wood A."/>
            <person name="Yang L."/>
            <person name="Cove D."/>
            <person name="Cuming A."/>
            <person name="Hasebe M."/>
            <person name="Lucas S."/>
            <person name="Mishler D.B."/>
            <person name="Reski R."/>
            <person name="Grigoriev I."/>
            <person name="Quatrano R.S."/>
            <person name="Boore J.L."/>
        </authorList>
    </citation>
    <scope>NUCLEOTIDE SEQUENCE [LARGE SCALE GENOMIC DNA]</scope>
    <source>
        <strain evidence="23 24">cv. Gransden 2004</strain>
    </source>
</reference>
<feature type="transmembrane region" description="Helical" evidence="20">
    <location>
        <begin position="415"/>
        <end position="443"/>
    </location>
</feature>
<feature type="region of interest" description="Disordered" evidence="19">
    <location>
        <begin position="1"/>
        <end position="34"/>
    </location>
</feature>
<evidence type="ECO:0000256" key="8">
    <source>
        <dbReference type="ARBA" id="ARBA00022670"/>
    </source>
</evidence>
<evidence type="ECO:0000256" key="1">
    <source>
        <dbReference type="ARBA" id="ARBA00001947"/>
    </source>
</evidence>
<reference evidence="22 24" key="2">
    <citation type="journal article" date="2018" name="Plant J.">
        <title>The Physcomitrella patens chromosome-scale assembly reveals moss genome structure and evolution.</title>
        <authorList>
            <person name="Lang D."/>
            <person name="Ullrich K.K."/>
            <person name="Murat F."/>
            <person name="Fuchs J."/>
            <person name="Jenkins J."/>
            <person name="Haas F.B."/>
            <person name="Piednoel M."/>
            <person name="Gundlach H."/>
            <person name="Van Bel M."/>
            <person name="Meyberg R."/>
            <person name="Vives C."/>
            <person name="Morata J."/>
            <person name="Symeonidi A."/>
            <person name="Hiss M."/>
            <person name="Muchero W."/>
            <person name="Kamisugi Y."/>
            <person name="Saleh O."/>
            <person name="Blanc G."/>
            <person name="Decker E.L."/>
            <person name="van Gessel N."/>
            <person name="Grimwood J."/>
            <person name="Hayes R.D."/>
            <person name="Graham S.W."/>
            <person name="Gunter L.E."/>
            <person name="McDaniel S.F."/>
            <person name="Hoernstein S.N.W."/>
            <person name="Larsson A."/>
            <person name="Li F.W."/>
            <person name="Perroud P.F."/>
            <person name="Phillips J."/>
            <person name="Ranjan P."/>
            <person name="Rokshar D.S."/>
            <person name="Rothfels C.J."/>
            <person name="Schneider L."/>
            <person name="Shu S."/>
            <person name="Stevenson D.W."/>
            <person name="Thummler F."/>
            <person name="Tillich M."/>
            <person name="Villarreal Aguilar J.C."/>
            <person name="Widiez T."/>
            <person name="Wong G.K."/>
            <person name="Wymore A."/>
            <person name="Zhang Y."/>
            <person name="Zimmer A.D."/>
            <person name="Quatrano R.S."/>
            <person name="Mayer K.F.X."/>
            <person name="Goodstein D."/>
            <person name="Casacuberta J.M."/>
            <person name="Vandepoele K."/>
            <person name="Reski R."/>
            <person name="Cuming A.C."/>
            <person name="Tuskan G.A."/>
            <person name="Maumus F."/>
            <person name="Salse J."/>
            <person name="Schmutz J."/>
            <person name="Rensing S.A."/>
        </authorList>
    </citation>
    <scope>NUCLEOTIDE SEQUENCE [LARGE SCALE GENOMIC DNA]</scope>
    <source>
        <strain evidence="23 24">cv. Gransden 2004</strain>
    </source>
</reference>
<dbReference type="GO" id="GO:0005774">
    <property type="term" value="C:vacuolar membrane"/>
    <property type="evidence" value="ECO:0007669"/>
    <property type="project" value="UniProtKB-SubCell"/>
</dbReference>
<evidence type="ECO:0000256" key="2">
    <source>
        <dbReference type="ARBA" id="ARBA00003273"/>
    </source>
</evidence>
<dbReference type="Proteomes" id="UP000006727">
    <property type="component" value="Chromosome 9"/>
</dbReference>
<dbReference type="Gramene" id="Pp3c9_12500V3.1">
    <property type="protein sequence ID" value="Pp3c9_12500V3.1"/>
    <property type="gene ID" value="Pp3c9_12500"/>
</dbReference>
<keyword evidence="7" id="KW-0926">Vacuole</keyword>
<keyword evidence="10" id="KW-0479">Metal-binding</keyword>
<dbReference type="PaxDb" id="3218-PP1S29_192V6.1"/>
<feature type="transmembrane region" description="Helical" evidence="20">
    <location>
        <begin position="450"/>
        <end position="474"/>
    </location>
</feature>
<evidence type="ECO:0000313" key="23">
    <source>
        <dbReference type="EnsemblPlants" id="Pp3c9_12500V3.1"/>
    </source>
</evidence>
<evidence type="ECO:0000256" key="14">
    <source>
        <dbReference type="ARBA" id="ARBA00022989"/>
    </source>
</evidence>
<feature type="transmembrane region" description="Helical" evidence="20">
    <location>
        <begin position="572"/>
        <end position="595"/>
    </location>
</feature>
<evidence type="ECO:0000256" key="7">
    <source>
        <dbReference type="ARBA" id="ARBA00022554"/>
    </source>
</evidence>
<keyword evidence="9 20" id="KW-0812">Transmembrane</keyword>
<keyword evidence="24" id="KW-1185">Reference proteome</keyword>
<evidence type="ECO:0000256" key="17">
    <source>
        <dbReference type="ARBA" id="ARBA00023180"/>
    </source>
</evidence>
<protein>
    <recommendedName>
        <fullName evidence="6">Vacuolar membrane protease</fullName>
    </recommendedName>
    <alternativeName>
        <fullName evidence="18">FXNA-related family protease 1</fullName>
    </alternativeName>
</protein>
<organism evidence="22">
    <name type="scientific">Physcomitrium patens</name>
    <name type="common">Spreading-leaved earth moss</name>
    <name type="synonym">Physcomitrella patens</name>
    <dbReference type="NCBI Taxonomy" id="3218"/>
    <lineage>
        <taxon>Eukaryota</taxon>
        <taxon>Viridiplantae</taxon>
        <taxon>Streptophyta</taxon>
        <taxon>Embryophyta</taxon>
        <taxon>Bryophyta</taxon>
        <taxon>Bryophytina</taxon>
        <taxon>Bryopsida</taxon>
        <taxon>Funariidae</taxon>
        <taxon>Funariales</taxon>
        <taxon>Funariaceae</taxon>
        <taxon>Physcomitrium</taxon>
    </lineage>
</organism>
<feature type="domain" description="Peptidase M28" evidence="21">
    <location>
        <begin position="216"/>
        <end position="344"/>
    </location>
</feature>
<accession>A0A2K1K2Y1</accession>
<evidence type="ECO:0000256" key="11">
    <source>
        <dbReference type="ARBA" id="ARBA00022801"/>
    </source>
</evidence>
<keyword evidence="17" id="KW-0325">Glycoprotein</keyword>
<evidence type="ECO:0000256" key="13">
    <source>
        <dbReference type="ARBA" id="ARBA00022833"/>
    </source>
</evidence>
<name>A0A2K1K2Y1_PHYPA</name>
<dbReference type="Pfam" id="PF04389">
    <property type="entry name" value="Peptidase_M28"/>
    <property type="match status" value="1"/>
</dbReference>
<evidence type="ECO:0000256" key="19">
    <source>
        <dbReference type="SAM" id="MobiDB-lite"/>
    </source>
</evidence>
<evidence type="ECO:0000256" key="12">
    <source>
        <dbReference type="ARBA" id="ARBA00022824"/>
    </source>
</evidence>
<dbReference type="Gene3D" id="3.40.630.10">
    <property type="entry name" value="Zn peptidases"/>
    <property type="match status" value="2"/>
</dbReference>
<evidence type="ECO:0000256" key="16">
    <source>
        <dbReference type="ARBA" id="ARBA00023136"/>
    </source>
</evidence>
<evidence type="ECO:0000256" key="18">
    <source>
        <dbReference type="ARBA" id="ARBA00031512"/>
    </source>
</evidence>
<comment type="cofactor">
    <cofactor evidence="1">
        <name>Zn(2+)</name>
        <dbReference type="ChEBI" id="CHEBI:29105"/>
    </cofactor>
</comment>
<evidence type="ECO:0000313" key="22">
    <source>
        <dbReference type="EMBL" id="PNR48131.1"/>
    </source>
</evidence>
<feature type="transmembrane region" description="Helical" evidence="20">
    <location>
        <begin position="607"/>
        <end position="631"/>
    </location>
</feature>
<feature type="transmembrane region" description="Helical" evidence="20">
    <location>
        <begin position="57"/>
        <end position="75"/>
    </location>
</feature>
<sequence>MAGSVSRQPKAREGEVYQHSGAPSPSSQDVIESSDEVMRGSEIGLCVTKMPSRGEAAAEWLAMVVILLFGMWLIFRYQMELLPPPVSGNDAGLRGFAEERAYKHVESLSSFGPHPLRSKALGHAIQYVLDQVTEVQQTENSEVKVEVDYFHASPGVTQLTGICDGESTVYYGLKHVIARLHPKYEDSALENAILVSSHIDTVITSQGAGDCSSCVGEEEGLLGAHSFMTQHPWRETIRAAVDLEAMGVGGKHWLFQGGPDAFLVETSYAKVAKWPATIMLAQDIFYSGLVKTTTDFQIFREVGGLTGLDFAYMENSAVYLTKNDKLKLLRPGSLQHSGDNMLPFLREIATSPELASRNLTYPTGFSNMNVVYWDILGWYMVTYSQDFAKLLHHSIIFQLIVLQVGDIYLSGIPCLVASCLAFLTICFTWCFALGFTLLVAILVPTLGSSAVPFLACPWLAIPLYCLPAAIGALVGHRFGHMLLVWYLRHVDEEQHKKTQSTLEQVVPEKNLAINAPYTVLCEAQRWLFKAGIMQRVLVLVLATWAKAGSSYLALAWVVALRKLRYLTFRLGVVAPAALTALSAFQLPLVFINMVVNFDRDPGDLPVWVGSVMIACICAAITTLMLVCLLPYVHRSGRLAYVLGVLGAILLLALASVAISIFPAFTPDVGRGINVVHVIDADGQNSGRNSTNSFLSLASVTMGSLDPEAKHMGDADLVCNRNNTIDFVTHKVKYGCQKPILLDESLWEDRPSLVVIKDEDGPPRVTTVRLSAGKACRWFLTVNSNKVAKFQLEVTIDSKSPQQVLVPTTKTSGVVGWHLIQYNGDPAGPSNFLLILHWFQNATDFDASKLLKLRTDVDLTTPEAAKMLDELPKWCFGFGMPSSPYLLAYLASM</sequence>
<evidence type="ECO:0000256" key="6">
    <source>
        <dbReference type="ARBA" id="ARBA00017435"/>
    </source>
</evidence>
<comment type="similarity">
    <text evidence="5">Belongs to the peptidase M28 family.</text>
</comment>
<evidence type="ECO:0000256" key="20">
    <source>
        <dbReference type="SAM" id="Phobius"/>
    </source>
</evidence>
<dbReference type="AlphaFoldDB" id="A0A2K1K2Y1"/>
<dbReference type="SUPFAM" id="SSF53187">
    <property type="entry name" value="Zn-dependent exopeptidases"/>
    <property type="match status" value="1"/>
</dbReference>
<dbReference type="InParanoid" id="A0A2K1K2Y1"/>